<dbReference type="Proteomes" id="UP000663869">
    <property type="component" value="Unassembled WGS sequence"/>
</dbReference>
<dbReference type="GO" id="GO:0016887">
    <property type="term" value="F:ATP hydrolysis activity"/>
    <property type="evidence" value="ECO:0007669"/>
    <property type="project" value="InterPro"/>
</dbReference>
<evidence type="ECO:0000256" key="7">
    <source>
        <dbReference type="ARBA" id="ARBA00022737"/>
    </source>
</evidence>
<feature type="transmembrane region" description="Helical" evidence="20">
    <location>
        <begin position="989"/>
        <end position="1016"/>
    </location>
</feature>
<dbReference type="Pfam" id="PF00005">
    <property type="entry name" value="ABC_tran"/>
    <property type="match status" value="2"/>
</dbReference>
<dbReference type="EMBL" id="CAJOBQ010000039">
    <property type="protein sequence ID" value="CAF4228013.1"/>
    <property type="molecule type" value="Genomic_DNA"/>
</dbReference>
<feature type="domain" description="ABC transmembrane type-1" evidence="22">
    <location>
        <begin position="78"/>
        <end position="401"/>
    </location>
</feature>
<evidence type="ECO:0000256" key="18">
    <source>
        <dbReference type="ARBA" id="ARBA00080433"/>
    </source>
</evidence>
<evidence type="ECO:0000256" key="19">
    <source>
        <dbReference type="SAM" id="MobiDB-lite"/>
    </source>
</evidence>
<organism evidence="23 25">
    <name type="scientific">Rotaria socialis</name>
    <dbReference type="NCBI Taxonomy" id="392032"/>
    <lineage>
        <taxon>Eukaryota</taxon>
        <taxon>Metazoa</taxon>
        <taxon>Spiralia</taxon>
        <taxon>Gnathifera</taxon>
        <taxon>Rotifera</taxon>
        <taxon>Eurotatoria</taxon>
        <taxon>Bdelloidea</taxon>
        <taxon>Philodinida</taxon>
        <taxon>Philodinidae</taxon>
        <taxon>Rotaria</taxon>
    </lineage>
</organism>
<feature type="domain" description="ABC transmembrane type-1" evidence="22">
    <location>
        <begin position="765"/>
        <end position="1052"/>
    </location>
</feature>
<dbReference type="InterPro" id="IPR036640">
    <property type="entry name" value="ABC1_TM_sf"/>
</dbReference>
<dbReference type="InterPro" id="IPR017871">
    <property type="entry name" value="ABC_transporter-like_CS"/>
</dbReference>
<evidence type="ECO:0000256" key="1">
    <source>
        <dbReference type="ARBA" id="ARBA00004651"/>
    </source>
</evidence>
<reference evidence="23" key="1">
    <citation type="submission" date="2021-02" db="EMBL/GenBank/DDBJ databases">
        <authorList>
            <person name="Nowell W R."/>
        </authorList>
    </citation>
    <scope>NUCLEOTIDE SEQUENCE</scope>
</reference>
<dbReference type="Gene3D" id="3.40.50.300">
    <property type="entry name" value="P-loop containing nucleotide triphosphate hydrolases"/>
    <property type="match status" value="2"/>
</dbReference>
<evidence type="ECO:0000313" key="25">
    <source>
        <dbReference type="Proteomes" id="UP000663869"/>
    </source>
</evidence>
<dbReference type="CDD" id="cd03249">
    <property type="entry name" value="ABC_MTABC3_MDL1_MDL2"/>
    <property type="match status" value="2"/>
</dbReference>
<dbReference type="PANTHER" id="PTHR43394:SF27">
    <property type="entry name" value="ATP-DEPENDENT TRANSLOCASE ABCB1-LIKE"/>
    <property type="match status" value="1"/>
</dbReference>
<dbReference type="GO" id="GO:0090374">
    <property type="term" value="P:oligopeptide export from mitochondrion"/>
    <property type="evidence" value="ECO:0007669"/>
    <property type="project" value="TreeGrafter"/>
</dbReference>
<dbReference type="FunFam" id="3.40.50.300:FF:000302">
    <property type="entry name" value="ATP-binding cassette subfamily B member 5"/>
    <property type="match status" value="1"/>
</dbReference>
<evidence type="ECO:0000256" key="12">
    <source>
        <dbReference type="ARBA" id="ARBA00023136"/>
    </source>
</evidence>
<feature type="transmembrane region" description="Helical" evidence="20">
    <location>
        <begin position="805"/>
        <end position="831"/>
    </location>
</feature>
<evidence type="ECO:0000256" key="17">
    <source>
        <dbReference type="ARBA" id="ARBA00079340"/>
    </source>
</evidence>
<evidence type="ECO:0000256" key="2">
    <source>
        <dbReference type="ARBA" id="ARBA00007577"/>
    </source>
</evidence>
<dbReference type="InterPro" id="IPR003439">
    <property type="entry name" value="ABC_transporter-like_ATP-bd"/>
</dbReference>
<evidence type="ECO:0000313" key="24">
    <source>
        <dbReference type="EMBL" id="CAF4228013.1"/>
    </source>
</evidence>
<dbReference type="PANTHER" id="PTHR43394">
    <property type="entry name" value="ATP-DEPENDENT PERMEASE MDL1, MITOCHONDRIAL"/>
    <property type="match status" value="1"/>
</dbReference>
<dbReference type="SUPFAM" id="SSF52540">
    <property type="entry name" value="P-loop containing nucleoside triphosphate hydrolases"/>
    <property type="match status" value="2"/>
</dbReference>
<dbReference type="FunFam" id="1.20.1560.10:FF:000046">
    <property type="entry name" value="ATP-binding cassette subfamily B member 11"/>
    <property type="match status" value="1"/>
</dbReference>
<keyword evidence="12 20" id="KW-0472">Membrane</keyword>
<feature type="domain" description="ABC transporter" evidence="21">
    <location>
        <begin position="436"/>
        <end position="672"/>
    </location>
</feature>
<dbReference type="GO" id="GO:0005524">
    <property type="term" value="F:ATP binding"/>
    <property type="evidence" value="ECO:0007669"/>
    <property type="project" value="UniProtKB-KW"/>
</dbReference>
<dbReference type="FunFam" id="1.20.1560.10:FF:000018">
    <property type="entry name" value="ATP-binding cassette subfamily B member 11"/>
    <property type="match status" value="1"/>
</dbReference>
<evidence type="ECO:0000256" key="13">
    <source>
        <dbReference type="ARBA" id="ARBA00023180"/>
    </source>
</evidence>
<comment type="subcellular location">
    <subcellularLocation>
        <location evidence="1">Cell membrane</location>
        <topology evidence="1">Multi-pass membrane protein</topology>
    </subcellularLocation>
</comment>
<evidence type="ECO:0000256" key="16">
    <source>
        <dbReference type="ARBA" id="ARBA00074194"/>
    </source>
</evidence>
<evidence type="ECO:0000256" key="3">
    <source>
        <dbReference type="ARBA" id="ARBA00012191"/>
    </source>
</evidence>
<dbReference type="GO" id="GO:0008559">
    <property type="term" value="F:ABC-type xenobiotic transporter activity"/>
    <property type="evidence" value="ECO:0007669"/>
    <property type="project" value="UniProtKB-EC"/>
</dbReference>
<name>A0A818D1S8_9BILA</name>
<sequence length="1369" mass="151726">MTGSQVAKIPGDDRSIAGLHQDQIIDENVTSSTEKGNSNELDSPEKLPGKEKDKIPVEAVGFRSLFRYAARIDIIYMLIGTFGGLGNGVLLPLMVLVFGNLLTSFTSRSTDLCTLNYTALSTQYCPAGYQLTASNFLSSLSICNLNITLDFQSQIKQQTNYLVILGCVSIVMGYLQVAFWSMAAEKQTKTIRKRLFQSILRKDMVYFDLHKAGELNTKLTDDVNKIHDGIGDKLGAAAQFLSAFITGFCIGFAKGWKLTLVILSISPLLFTSAVLFSRLASSLTAMELKAYGKAGAIAEEVLSSIRTVLAYNGQRREQERYEKHLGDAKKNGIKRGAINGFTMGTVWFFIYCAYALGFWYGAKLIRDEGYSIGDVITVFFAIIIAIFNLGQASPHFQALTQARGAAYAVWKIIDDPSKIHSNSKTGLKKAGLTGDIRFSNVHFTYPSRLGVKILDGISFDVKRGQTIALVGSSGSGKSTCVQLLQRFYDPDAGSVFIDDHQVDEYNLKWLREHIGVVSQEPILFQATIRENILFGRDTATDAEIHEAAKMANAHNFIMDLPDKYETRVGDRGATLSGGQKQRIAIARALIRDPKILLLDEATSALDNESEKIVQEALDRAAQGRTTLVIAHRLSTIRNAHKIIVMHKGQVIEEGDHESLMRLRGTYYSLVEQQNLLKAEEEAQLAFELNQSTVPAKTDEAPLGFSRKRASTIVSMTPSVKIALYGKQKSSETSDDAVDEENVEVKKPSATVAMLKMNKREWKYIFIGCVSCLCNGGIQPAFGVVLSKLTAVFQECDKGVQQSRVLVYILLFIGFGILMLVTMFLQGFLFACSGEALTKRLRSKAFSALLRQEIAYFDNQSNNTGALCTRLATEASAVQGATGVRIGLMIQNIAALGTGIILGFVFSWQLTLLILGFVPFMVIGGFLQSRLMTGFASKDKEALEDAGKVSVESIQNIRTVVQLTKENYFHHEYSEYLEVPYRSSIKRAHLFGVFFSLTNSVMFFSLAALFSLGAFLIEQGSVSFENLLLCFNCIVFGAQSVGQTASMSPDYTKAVDAAEKILILLNRKPTINNSSQDGDEIPNFHGELEFDCVHFIYPNRPEAIILRNFQLKIKPGQRIALVGTSGCGKSTSVQLIERFYDPNLGRLLVDSKDIRSLNLQWYRSQIGIVSQEPVLFDMSIKENIAYGDNSRDDIPMEEIIAAAQNANIHDFIQRLPEQYETNCGTKGAQLSGGEKQRIAIARALIRNPKILLFDEATSALDANNERIVQDALDRAQNNRTTITIAHRLSTIQNADLICVLHRGVIVESGTHQELLALQGRYYHFAIRKTIKFVTLIIIKTLHALNQAQKYLHVKVCKLHFIRLRINFLAN</sequence>
<feature type="transmembrane region" description="Helical" evidence="20">
    <location>
        <begin position="259"/>
        <end position="280"/>
    </location>
</feature>
<evidence type="ECO:0000256" key="20">
    <source>
        <dbReference type="SAM" id="Phobius"/>
    </source>
</evidence>
<evidence type="ECO:0000256" key="9">
    <source>
        <dbReference type="ARBA" id="ARBA00022782"/>
    </source>
</evidence>
<feature type="compositionally biased region" description="Polar residues" evidence="19">
    <location>
        <begin position="28"/>
        <end position="41"/>
    </location>
</feature>
<dbReference type="SUPFAM" id="SSF90123">
    <property type="entry name" value="ABC transporter transmembrane region"/>
    <property type="match status" value="2"/>
</dbReference>
<feature type="transmembrane region" description="Helical" evidence="20">
    <location>
        <begin position="372"/>
        <end position="390"/>
    </location>
</feature>
<keyword evidence="5" id="KW-1003">Cell membrane</keyword>
<keyword evidence="6 20" id="KW-0812">Transmembrane</keyword>
<evidence type="ECO:0000256" key="4">
    <source>
        <dbReference type="ARBA" id="ARBA00022448"/>
    </source>
</evidence>
<dbReference type="Gene3D" id="1.20.1560.10">
    <property type="entry name" value="ABC transporter type 1, transmembrane domain"/>
    <property type="match status" value="2"/>
</dbReference>
<evidence type="ECO:0000256" key="5">
    <source>
        <dbReference type="ARBA" id="ARBA00022475"/>
    </source>
</evidence>
<keyword evidence="10" id="KW-0067">ATP-binding</keyword>
<dbReference type="Proteomes" id="UP000663862">
    <property type="component" value="Unassembled WGS sequence"/>
</dbReference>
<dbReference type="PROSITE" id="PS00211">
    <property type="entry name" value="ABC_TRANSPORTER_1"/>
    <property type="match status" value="2"/>
</dbReference>
<keyword evidence="9" id="KW-0221">Differentiation</keyword>
<dbReference type="PROSITE" id="PS50893">
    <property type="entry name" value="ABC_TRANSPORTER_2"/>
    <property type="match status" value="2"/>
</dbReference>
<feature type="transmembrane region" description="Helical" evidence="20">
    <location>
        <begin position="911"/>
        <end position="930"/>
    </location>
</feature>
<feature type="transmembrane region" description="Helical" evidence="20">
    <location>
        <begin position="74"/>
        <end position="98"/>
    </location>
</feature>
<comment type="function">
    <text evidence="15">Energy-dependent efflux transporter responsible for decreased drug accumulation in multidrug-resistant cells. Specifically present in limbal stem cells, where it plays a key role in corneal development and repair.</text>
</comment>
<dbReference type="GO" id="GO:0030154">
    <property type="term" value="P:cell differentiation"/>
    <property type="evidence" value="ECO:0007669"/>
    <property type="project" value="UniProtKB-KW"/>
</dbReference>
<evidence type="ECO:0000259" key="21">
    <source>
        <dbReference type="PROSITE" id="PS50893"/>
    </source>
</evidence>
<protein>
    <recommendedName>
        <fullName evidence="16">ATP-binding cassette sub-family B member 5</fullName>
        <ecNumber evidence="3">7.6.2.2</ecNumber>
    </recommendedName>
    <alternativeName>
        <fullName evidence="18">ABCB5 P-gp</fullName>
    </alternativeName>
    <alternativeName>
        <fullName evidence="17">p-glycoprotein ABCB5</fullName>
    </alternativeName>
</protein>
<keyword evidence="7" id="KW-0677">Repeat</keyword>
<dbReference type="GO" id="GO:0015421">
    <property type="term" value="F:ABC-type oligopeptide transporter activity"/>
    <property type="evidence" value="ECO:0007669"/>
    <property type="project" value="TreeGrafter"/>
</dbReference>
<evidence type="ECO:0000256" key="6">
    <source>
        <dbReference type="ARBA" id="ARBA00022692"/>
    </source>
</evidence>
<dbReference type="InterPro" id="IPR011527">
    <property type="entry name" value="ABC1_TM_dom"/>
</dbReference>
<comment type="caution">
    <text evidence="23">The sequence shown here is derived from an EMBL/GenBank/DDBJ whole genome shotgun (WGS) entry which is preliminary data.</text>
</comment>
<evidence type="ECO:0000313" key="23">
    <source>
        <dbReference type="EMBL" id="CAF3434589.1"/>
    </source>
</evidence>
<dbReference type="Pfam" id="PF00664">
    <property type="entry name" value="ABC_membrane"/>
    <property type="match status" value="2"/>
</dbReference>
<keyword evidence="8" id="KW-0547">Nucleotide-binding</keyword>
<dbReference type="SMART" id="SM00382">
    <property type="entry name" value="AAA"/>
    <property type="match status" value="2"/>
</dbReference>
<comment type="catalytic activity">
    <reaction evidence="14">
        <text>daunorubicin(in) + ATP + H2O = daunorubicin(out) + ADP + phosphate + H(+)</text>
        <dbReference type="Rhea" id="RHEA:33147"/>
        <dbReference type="ChEBI" id="CHEBI:15377"/>
        <dbReference type="ChEBI" id="CHEBI:15378"/>
        <dbReference type="ChEBI" id="CHEBI:30616"/>
        <dbReference type="ChEBI" id="CHEBI:43474"/>
        <dbReference type="ChEBI" id="CHEBI:64677"/>
        <dbReference type="ChEBI" id="CHEBI:456216"/>
        <dbReference type="EC" id="7.6.2.2"/>
    </reaction>
    <physiologicalReaction direction="left-to-right" evidence="14">
        <dbReference type="Rhea" id="RHEA:33148"/>
    </physiologicalReaction>
</comment>
<dbReference type="GO" id="GO:0005886">
    <property type="term" value="C:plasma membrane"/>
    <property type="evidence" value="ECO:0007669"/>
    <property type="project" value="UniProtKB-SubCell"/>
</dbReference>
<keyword evidence="4" id="KW-0813">Transport</keyword>
<dbReference type="EC" id="7.6.2.2" evidence="3"/>
<feature type="transmembrane region" description="Helical" evidence="20">
    <location>
        <begin position="763"/>
        <end position="785"/>
    </location>
</feature>
<evidence type="ECO:0000259" key="22">
    <source>
        <dbReference type="PROSITE" id="PS50929"/>
    </source>
</evidence>
<dbReference type="CDD" id="cd18577">
    <property type="entry name" value="ABC_6TM_Pgp_ABCB1_D1_like"/>
    <property type="match status" value="1"/>
</dbReference>
<keyword evidence="13" id="KW-0325">Glycoprotein</keyword>
<accession>A0A818D1S8</accession>
<dbReference type="FunFam" id="3.40.50.300:FF:000205">
    <property type="entry name" value="ABC transporter B family member 4"/>
    <property type="match status" value="1"/>
</dbReference>
<feature type="transmembrane region" description="Helical" evidence="20">
    <location>
        <begin position="161"/>
        <end position="184"/>
    </location>
</feature>
<keyword evidence="11 20" id="KW-1133">Transmembrane helix</keyword>
<evidence type="ECO:0000256" key="8">
    <source>
        <dbReference type="ARBA" id="ARBA00022741"/>
    </source>
</evidence>
<feature type="transmembrane region" description="Helical" evidence="20">
    <location>
        <begin position="338"/>
        <end position="360"/>
    </location>
</feature>
<comment type="similarity">
    <text evidence="2">Belongs to the ABC transporter superfamily. ABCB family. Multidrug resistance exporter (TC 3.A.1.201) subfamily.</text>
</comment>
<evidence type="ECO:0000256" key="15">
    <source>
        <dbReference type="ARBA" id="ARBA00059665"/>
    </source>
</evidence>
<feature type="transmembrane region" description="Helical" evidence="20">
    <location>
        <begin position="234"/>
        <end position="253"/>
    </location>
</feature>
<feature type="domain" description="ABC transporter" evidence="21">
    <location>
        <begin position="1087"/>
        <end position="1326"/>
    </location>
</feature>
<evidence type="ECO:0000256" key="14">
    <source>
        <dbReference type="ARBA" id="ARBA00051060"/>
    </source>
</evidence>
<dbReference type="EMBL" id="CAJNYU010001435">
    <property type="protein sequence ID" value="CAF3434589.1"/>
    <property type="molecule type" value="Genomic_DNA"/>
</dbReference>
<dbReference type="InterPro" id="IPR027417">
    <property type="entry name" value="P-loop_NTPase"/>
</dbReference>
<proteinExistence type="inferred from homology"/>
<evidence type="ECO:0000256" key="10">
    <source>
        <dbReference type="ARBA" id="ARBA00022840"/>
    </source>
</evidence>
<dbReference type="CDD" id="cd18578">
    <property type="entry name" value="ABC_6TM_Pgp_ABCB1_D2_like"/>
    <property type="match status" value="1"/>
</dbReference>
<feature type="region of interest" description="Disordered" evidence="19">
    <location>
        <begin position="1"/>
        <end position="50"/>
    </location>
</feature>
<dbReference type="GO" id="GO:0005743">
    <property type="term" value="C:mitochondrial inner membrane"/>
    <property type="evidence" value="ECO:0007669"/>
    <property type="project" value="TreeGrafter"/>
</dbReference>
<dbReference type="InterPro" id="IPR039421">
    <property type="entry name" value="Type_1_exporter"/>
</dbReference>
<gene>
    <name evidence="23" type="ORF">FME351_LOCUS12088</name>
    <name evidence="24" type="ORF">TSG867_LOCUS1695</name>
</gene>
<evidence type="ECO:0000256" key="11">
    <source>
        <dbReference type="ARBA" id="ARBA00022989"/>
    </source>
</evidence>
<dbReference type="PROSITE" id="PS50929">
    <property type="entry name" value="ABC_TM1F"/>
    <property type="match status" value="2"/>
</dbReference>
<dbReference type="InterPro" id="IPR003593">
    <property type="entry name" value="AAA+_ATPase"/>
</dbReference>